<gene>
    <name evidence="2" type="ORF">H5410_036428</name>
</gene>
<proteinExistence type="predicted"/>
<keyword evidence="3" id="KW-1185">Reference proteome</keyword>
<evidence type="ECO:0000313" key="3">
    <source>
        <dbReference type="Proteomes" id="UP000824120"/>
    </source>
</evidence>
<dbReference type="Proteomes" id="UP000824120">
    <property type="component" value="Chromosome 7"/>
</dbReference>
<dbReference type="PANTHER" id="PTHR47481">
    <property type="match status" value="1"/>
</dbReference>
<dbReference type="EMBL" id="JACXVP010000007">
    <property type="protein sequence ID" value="KAG5595196.1"/>
    <property type="molecule type" value="Genomic_DNA"/>
</dbReference>
<sequence length="498" mass="57261">MTYKHYQSHMAYGIRAWWIKKGNNSKERRSYKLLSEATNREALINDGFCNGLDTTPPTDAEATKRWKVKVGKTMYALIVNIEDEFLQRIKSAKTPKEAWDTLETIFTKKNDAKLQRLELLSISQQNVMISQYFSKNAITDTMMRRIIVHDLRPEYKGTITATRGWAIKSTLSELENLLANEEDWRRHYPGETKRINIKELSDKTRRRKALTTGKWRSATIVERKGTTPDTTSTRKLKKDEEEIWDFETYYAFEETNQQEELEIALTTISEKLVDYEHDWIVNSGCSNHMTGDEKNLINISEYKGGQVVVTANNSKMPITHIGKTVIVPHHNSRQVELPNVYHVPFPKVDDYHSLVIIASDLSELFKGVKCAGLRHKKIWQCIPNGRYWRTIIPCHQMCSKKADSLNFYGGGTHGTSGEPSLPEILRMSTMAFEWDIGEADRTSHLVNFLVDAIDGHDLRLKGLSMARPVEPPFMDWSFLFLNLPTIPHVQLLVAPTAR</sequence>
<organism evidence="2 3">
    <name type="scientific">Solanum commersonii</name>
    <name type="common">Commerson's wild potato</name>
    <name type="synonym">Commerson's nightshade</name>
    <dbReference type="NCBI Taxonomy" id="4109"/>
    <lineage>
        <taxon>Eukaryota</taxon>
        <taxon>Viridiplantae</taxon>
        <taxon>Streptophyta</taxon>
        <taxon>Embryophyta</taxon>
        <taxon>Tracheophyta</taxon>
        <taxon>Spermatophyta</taxon>
        <taxon>Magnoliopsida</taxon>
        <taxon>eudicotyledons</taxon>
        <taxon>Gunneridae</taxon>
        <taxon>Pentapetalae</taxon>
        <taxon>asterids</taxon>
        <taxon>lamiids</taxon>
        <taxon>Solanales</taxon>
        <taxon>Solanaceae</taxon>
        <taxon>Solanoideae</taxon>
        <taxon>Solaneae</taxon>
        <taxon>Solanum</taxon>
    </lineage>
</organism>
<dbReference type="InterPro" id="IPR054722">
    <property type="entry name" value="PolX-like_BBD"/>
</dbReference>
<comment type="caution">
    <text evidence="2">The sequence shown here is derived from an EMBL/GenBank/DDBJ whole genome shotgun (WGS) entry which is preliminary data.</text>
</comment>
<protein>
    <recommendedName>
        <fullName evidence="1">Retrovirus-related Pol polyprotein from transposon TNT 1-94-like beta-barrel domain-containing protein</fullName>
    </recommendedName>
</protein>
<evidence type="ECO:0000313" key="2">
    <source>
        <dbReference type="EMBL" id="KAG5595196.1"/>
    </source>
</evidence>
<dbReference type="Pfam" id="PF14223">
    <property type="entry name" value="Retrotran_gag_2"/>
    <property type="match status" value="1"/>
</dbReference>
<evidence type="ECO:0000259" key="1">
    <source>
        <dbReference type="Pfam" id="PF22936"/>
    </source>
</evidence>
<accession>A0A9J5Y7F7</accession>
<feature type="domain" description="Retrovirus-related Pol polyprotein from transposon TNT 1-94-like beta-barrel" evidence="1">
    <location>
        <begin position="279"/>
        <end position="344"/>
    </location>
</feature>
<reference evidence="2 3" key="1">
    <citation type="submission" date="2020-09" db="EMBL/GenBank/DDBJ databases">
        <title>De no assembly of potato wild relative species, Solanum commersonii.</title>
        <authorList>
            <person name="Cho K."/>
        </authorList>
    </citation>
    <scope>NUCLEOTIDE SEQUENCE [LARGE SCALE GENOMIC DNA]</scope>
    <source>
        <strain evidence="2">LZ3.2</strain>
        <tissue evidence="2">Leaf</tissue>
    </source>
</reference>
<name>A0A9J5Y7F7_SOLCO</name>
<dbReference type="AlphaFoldDB" id="A0A9J5Y7F7"/>
<dbReference type="PANTHER" id="PTHR47481:SF33">
    <property type="entry name" value="RETROTRANSPOSON COPIA-LIKE N-TERMINAL DOMAIN-CONTAINING PROTEIN"/>
    <property type="match status" value="1"/>
</dbReference>
<dbReference type="Pfam" id="PF22936">
    <property type="entry name" value="Pol_BBD"/>
    <property type="match status" value="1"/>
</dbReference>